<feature type="compositionally biased region" description="Basic residues" evidence="1">
    <location>
        <begin position="64"/>
        <end position="75"/>
    </location>
</feature>
<dbReference type="Proteomes" id="UP000504638">
    <property type="component" value="Unplaced"/>
</dbReference>
<dbReference type="GeneID" id="54422614"/>
<evidence type="ECO:0000256" key="1">
    <source>
        <dbReference type="SAM" id="MobiDB-lite"/>
    </source>
</evidence>
<dbReference type="InterPro" id="IPR012337">
    <property type="entry name" value="RNaseH-like_sf"/>
</dbReference>
<keyword evidence="4" id="KW-1185">Reference proteome</keyword>
<dbReference type="EMBL" id="ML975182">
    <property type="protein sequence ID" value="KAF1808556.1"/>
    <property type="molecule type" value="Genomic_DNA"/>
</dbReference>
<dbReference type="InterPro" id="IPR036397">
    <property type="entry name" value="RNaseH_sf"/>
</dbReference>
<feature type="region of interest" description="Disordered" evidence="1">
    <location>
        <begin position="225"/>
        <end position="313"/>
    </location>
</feature>
<dbReference type="SUPFAM" id="SSF53098">
    <property type="entry name" value="Ribonuclease H-like"/>
    <property type="match status" value="1"/>
</dbReference>
<feature type="region of interest" description="Disordered" evidence="1">
    <location>
        <begin position="176"/>
        <end position="195"/>
    </location>
</feature>
<feature type="compositionally biased region" description="Basic and acidic residues" evidence="1">
    <location>
        <begin position="858"/>
        <end position="871"/>
    </location>
</feature>
<reference evidence="5" key="2">
    <citation type="submission" date="2020-04" db="EMBL/GenBank/DDBJ databases">
        <authorList>
            <consortium name="NCBI Genome Project"/>
        </authorList>
    </citation>
    <scope>NUCLEOTIDE SEQUENCE</scope>
    <source>
        <strain evidence="5">CBS 781.70</strain>
    </source>
</reference>
<dbReference type="RefSeq" id="XP_033530187.1">
    <property type="nucleotide sequence ID" value="XM_033682044.1"/>
</dbReference>
<gene>
    <name evidence="3 5" type="ORF">P152DRAFT_485363</name>
</gene>
<dbReference type="Pfam" id="PF00075">
    <property type="entry name" value="RNase_H"/>
    <property type="match status" value="1"/>
</dbReference>
<feature type="compositionally biased region" description="Polar residues" evidence="1">
    <location>
        <begin position="225"/>
        <end position="247"/>
    </location>
</feature>
<dbReference type="Gene3D" id="3.30.420.10">
    <property type="entry name" value="Ribonuclease H-like superfamily/Ribonuclease H"/>
    <property type="match status" value="1"/>
</dbReference>
<name>A0A6G1FS44_9PEZI</name>
<reference evidence="5" key="3">
    <citation type="submission" date="2025-04" db="UniProtKB">
        <authorList>
            <consortium name="RefSeq"/>
        </authorList>
    </citation>
    <scope>IDENTIFICATION</scope>
    <source>
        <strain evidence="5">CBS 781.70</strain>
    </source>
</reference>
<evidence type="ECO:0000313" key="5">
    <source>
        <dbReference type="RefSeq" id="XP_033530187.1"/>
    </source>
</evidence>
<feature type="region of interest" description="Disordered" evidence="1">
    <location>
        <begin position="858"/>
        <end position="882"/>
    </location>
</feature>
<feature type="region of interest" description="Disordered" evidence="1">
    <location>
        <begin position="56"/>
        <end position="90"/>
    </location>
</feature>
<proteinExistence type="predicted"/>
<evidence type="ECO:0000313" key="4">
    <source>
        <dbReference type="Proteomes" id="UP000504638"/>
    </source>
</evidence>
<feature type="compositionally biased region" description="Polar residues" evidence="1">
    <location>
        <begin position="181"/>
        <end position="190"/>
    </location>
</feature>
<dbReference type="AlphaFoldDB" id="A0A6G1FS44"/>
<feature type="region of interest" description="Disordered" evidence="1">
    <location>
        <begin position="761"/>
        <end position="788"/>
    </location>
</feature>
<dbReference type="PROSITE" id="PS50879">
    <property type="entry name" value="RNASE_H_1"/>
    <property type="match status" value="1"/>
</dbReference>
<accession>A0A6G1FS44</accession>
<dbReference type="OrthoDB" id="3926137at2759"/>
<dbReference type="GO" id="GO:0004523">
    <property type="term" value="F:RNA-DNA hybrid ribonuclease activity"/>
    <property type="evidence" value="ECO:0007669"/>
    <property type="project" value="InterPro"/>
</dbReference>
<dbReference type="GO" id="GO:0003676">
    <property type="term" value="F:nucleic acid binding"/>
    <property type="evidence" value="ECO:0007669"/>
    <property type="project" value="InterPro"/>
</dbReference>
<feature type="region of interest" description="Disordered" evidence="1">
    <location>
        <begin position="667"/>
        <end position="686"/>
    </location>
</feature>
<dbReference type="InterPro" id="IPR002156">
    <property type="entry name" value="RNaseH_domain"/>
</dbReference>
<feature type="compositionally biased region" description="Polar residues" evidence="1">
    <location>
        <begin position="260"/>
        <end position="275"/>
    </location>
</feature>
<evidence type="ECO:0000259" key="2">
    <source>
        <dbReference type="PROSITE" id="PS50879"/>
    </source>
</evidence>
<protein>
    <recommendedName>
        <fullName evidence="2">RNase H type-1 domain-containing protein</fullName>
    </recommendedName>
</protein>
<organism evidence="3">
    <name type="scientific">Eremomyces bilateralis CBS 781.70</name>
    <dbReference type="NCBI Taxonomy" id="1392243"/>
    <lineage>
        <taxon>Eukaryota</taxon>
        <taxon>Fungi</taxon>
        <taxon>Dikarya</taxon>
        <taxon>Ascomycota</taxon>
        <taxon>Pezizomycotina</taxon>
        <taxon>Dothideomycetes</taxon>
        <taxon>Dothideomycetes incertae sedis</taxon>
        <taxon>Eremomycetales</taxon>
        <taxon>Eremomycetaceae</taxon>
        <taxon>Eremomyces</taxon>
    </lineage>
</organism>
<feature type="compositionally biased region" description="Low complexity" evidence="1">
    <location>
        <begin position="761"/>
        <end position="784"/>
    </location>
</feature>
<feature type="domain" description="RNase H type-1" evidence="2">
    <location>
        <begin position="376"/>
        <end position="530"/>
    </location>
</feature>
<sequence length="882" mass="95223">MDRAAEQRARAVEQMEWPVEQRGGAVEQMDWAVEQRARAAEQRAGAVERIGPAELRLGEERRREQKRAKRARRAAQRAEKATKHRANSQGGGAFGAVGGMVDASGALAFYPLMAGAPESPMASNPFMPHPPASFAAPGTQMVPQTPPMQFHGPYLQGSGIPVAAAPVQYCPAAPEPKPTRNGPQYGSTPVDSKWVSEPKFTRSGTQYGSLVGQFVPEPGPRPLQNFIQSGQVPSQPTSRNSTGNSMALQLPSLPMPPGTQHGQLAQQGSHSTTVRSKGPPVLRVVVSQGPSGLPTKPTSPTLLGHDHLPRLSLPARPVSKDERKSMVSRLREYHAAESESGYSPVFHGQVFIQDMVQAFRYALRAEEISLATPGAGKPELVFWTDASAANPCCRHAGVGLTSQCNVIGIECIENALAVTGLPSVSFAELFAVACALEAAAEHIQKWMKARDLVARNDLPEVTVFTDSQDVLRMCMMPDPRHRTEPTMLKLAAHSTWLHRTGVSMQLHWVPGHAGIKGNERADSLAGQARSYAQFIAKRNNLSSAQIKARGLFQYELPPGFDVSHWNPRQSIQSEAAGATTSKGKERAVTANNSLAGSIVQLRRSKLHDNCPKAATDGHSVSKPDWAGEVVDLTEDSDPEYLRDDSMPRIIGQSADSTAPVHPTNQMANAMDGQGGSVATAPRGNDLLSSDPQEAINSLLDGIHNPPSRHRQQFMVPVSSDTHMEDGEICESPRIHAPHRQASSQQGPIFKADDFARETATTLSTTNTSMPPMTTGSSTRTGTDCDTPHSEVDWDALISALDNSTAASTASSHDDAGTGASDQAPSGRRFVTPAHRGNRGHRELRKGRWNKERNRLYREESLGMEEGWRSSIEDGVALRMGPD</sequence>
<evidence type="ECO:0000313" key="3">
    <source>
        <dbReference type="EMBL" id="KAF1808556.1"/>
    </source>
</evidence>
<feature type="region of interest" description="Disordered" evidence="1">
    <location>
        <begin position="804"/>
        <end position="841"/>
    </location>
</feature>
<dbReference type="CDD" id="cd09276">
    <property type="entry name" value="Rnase_HI_RT_non_LTR"/>
    <property type="match status" value="1"/>
</dbReference>
<reference evidence="3 5" key="1">
    <citation type="submission" date="2020-01" db="EMBL/GenBank/DDBJ databases">
        <authorList>
            <consortium name="DOE Joint Genome Institute"/>
            <person name="Haridas S."/>
            <person name="Albert R."/>
            <person name="Binder M."/>
            <person name="Bloem J."/>
            <person name="Labutti K."/>
            <person name="Salamov A."/>
            <person name="Andreopoulos B."/>
            <person name="Baker S.E."/>
            <person name="Barry K."/>
            <person name="Bills G."/>
            <person name="Bluhm B.H."/>
            <person name="Cannon C."/>
            <person name="Castanera R."/>
            <person name="Culley D.E."/>
            <person name="Daum C."/>
            <person name="Ezra D."/>
            <person name="Gonzalez J.B."/>
            <person name="Henrissat B."/>
            <person name="Kuo A."/>
            <person name="Liang C."/>
            <person name="Lipzen A."/>
            <person name="Lutzoni F."/>
            <person name="Magnuson J."/>
            <person name="Mondo S."/>
            <person name="Nolan M."/>
            <person name="Ohm R."/>
            <person name="Pangilinan J."/>
            <person name="Park H.-J."/>
            <person name="Ramirez L."/>
            <person name="Alfaro M."/>
            <person name="Sun H."/>
            <person name="Tritt A."/>
            <person name="Yoshinaga Y."/>
            <person name="Zwiers L.-H."/>
            <person name="Turgeon B.G."/>
            <person name="Goodwin S.B."/>
            <person name="Spatafora J.W."/>
            <person name="Crous P.W."/>
            <person name="Grigoriev I.V."/>
        </authorList>
    </citation>
    <scope>NUCLEOTIDE SEQUENCE</scope>
    <source>
        <strain evidence="3 5">CBS 781.70</strain>
    </source>
</reference>